<evidence type="ECO:0000256" key="1">
    <source>
        <dbReference type="SAM" id="SignalP"/>
    </source>
</evidence>
<feature type="chain" id="PRO_5020511908" description="Membrane anchor Opy2 N-terminal domain-containing protein" evidence="1">
    <location>
        <begin position="26"/>
        <end position="218"/>
    </location>
</feature>
<keyword evidence="1" id="KW-0732">Signal</keyword>
<evidence type="ECO:0000313" key="4">
    <source>
        <dbReference type="Proteomes" id="UP000271241"/>
    </source>
</evidence>
<dbReference type="EMBL" id="KZ993639">
    <property type="protein sequence ID" value="RKP04547.1"/>
    <property type="molecule type" value="Genomic_DNA"/>
</dbReference>
<dbReference type="OrthoDB" id="2402916at2759"/>
<feature type="signal peptide" evidence="1">
    <location>
        <begin position="1"/>
        <end position="25"/>
    </location>
</feature>
<dbReference type="Proteomes" id="UP000271241">
    <property type="component" value="Unassembled WGS sequence"/>
</dbReference>
<dbReference type="Pfam" id="PF09463">
    <property type="entry name" value="Opy2"/>
    <property type="match status" value="3"/>
</dbReference>
<feature type="domain" description="Membrane anchor Opy2 N-terminal" evidence="2">
    <location>
        <begin position="172"/>
        <end position="205"/>
    </location>
</feature>
<protein>
    <recommendedName>
        <fullName evidence="2">Membrane anchor Opy2 N-terminal domain-containing protein</fullName>
    </recommendedName>
</protein>
<sequence>MLHHTASKLAAIAGMLTILSVGVLATSDTLSNCVFCAMVMPECPPCARGYTCKVTQPSCHACPVAFCAKESVSLQSDASNQGSAHKEAALQARSDRQTGAPSSCASCPKTAPQCPSCAEDEYCEIRPTSCAGCGNAQCRKIAGSKYGQPDGEPVDIARRRNARRAFDGQEYCVACLRHANCPRCGAGMQCELTLQSCSSCSSAVCASRGKSGQQHGTH</sequence>
<evidence type="ECO:0000259" key="2">
    <source>
        <dbReference type="Pfam" id="PF09463"/>
    </source>
</evidence>
<dbReference type="InterPro" id="IPR018571">
    <property type="entry name" value="Membrane_anchor_Opy2_N"/>
</dbReference>
<reference evidence="4" key="1">
    <citation type="journal article" date="2018" name="Nat. Microbiol.">
        <title>Leveraging single-cell genomics to expand the fungal tree of life.</title>
        <authorList>
            <person name="Ahrendt S.R."/>
            <person name="Quandt C.A."/>
            <person name="Ciobanu D."/>
            <person name="Clum A."/>
            <person name="Salamov A."/>
            <person name="Andreopoulos B."/>
            <person name="Cheng J.F."/>
            <person name="Woyke T."/>
            <person name="Pelin A."/>
            <person name="Henrissat B."/>
            <person name="Reynolds N.K."/>
            <person name="Benny G.L."/>
            <person name="Smith M.E."/>
            <person name="James T.Y."/>
            <person name="Grigoriev I.V."/>
        </authorList>
    </citation>
    <scope>NUCLEOTIDE SEQUENCE [LARGE SCALE GENOMIC DNA]</scope>
    <source>
        <strain evidence="4">RSA 1356</strain>
    </source>
</reference>
<accession>A0A4P9XG25</accession>
<proteinExistence type="predicted"/>
<feature type="domain" description="Membrane anchor Opy2 N-terminal" evidence="2">
    <location>
        <begin position="104"/>
        <end position="138"/>
    </location>
</feature>
<dbReference type="AlphaFoldDB" id="A0A4P9XG25"/>
<gene>
    <name evidence="3" type="ORF">THASP1DRAFT_33674</name>
</gene>
<name>A0A4P9XG25_9FUNG</name>
<evidence type="ECO:0000313" key="3">
    <source>
        <dbReference type="EMBL" id="RKP04547.1"/>
    </source>
</evidence>
<keyword evidence="4" id="KW-1185">Reference proteome</keyword>
<feature type="domain" description="Membrane anchor Opy2 N-terminal" evidence="2">
    <location>
        <begin position="33"/>
        <end position="67"/>
    </location>
</feature>
<organism evidence="3 4">
    <name type="scientific">Thamnocephalis sphaerospora</name>
    <dbReference type="NCBI Taxonomy" id="78915"/>
    <lineage>
        <taxon>Eukaryota</taxon>
        <taxon>Fungi</taxon>
        <taxon>Fungi incertae sedis</taxon>
        <taxon>Zoopagomycota</taxon>
        <taxon>Zoopagomycotina</taxon>
        <taxon>Zoopagomycetes</taxon>
        <taxon>Zoopagales</taxon>
        <taxon>Sigmoideomycetaceae</taxon>
        <taxon>Thamnocephalis</taxon>
    </lineage>
</organism>